<keyword evidence="3 5" id="KW-1133">Transmembrane helix</keyword>
<dbReference type="InterPro" id="IPR000276">
    <property type="entry name" value="GPCR_Rhodpsn"/>
</dbReference>
<evidence type="ECO:0000313" key="7">
    <source>
        <dbReference type="EMBL" id="KAK7925331.1"/>
    </source>
</evidence>
<dbReference type="PROSITE" id="PS50262">
    <property type="entry name" value="G_PROTEIN_RECEP_F1_2"/>
    <property type="match status" value="1"/>
</dbReference>
<evidence type="ECO:0000256" key="1">
    <source>
        <dbReference type="ARBA" id="ARBA00004370"/>
    </source>
</evidence>
<proteinExistence type="predicted"/>
<feature type="transmembrane region" description="Helical" evidence="5">
    <location>
        <begin position="90"/>
        <end position="118"/>
    </location>
</feature>
<keyword evidence="2 5" id="KW-0812">Transmembrane</keyword>
<dbReference type="Pfam" id="PF00001">
    <property type="entry name" value="7tm_1"/>
    <property type="match status" value="1"/>
</dbReference>
<accession>A0AAW0PDM0</accession>
<evidence type="ECO:0000256" key="2">
    <source>
        <dbReference type="ARBA" id="ARBA00022692"/>
    </source>
</evidence>
<dbReference type="FunFam" id="1.20.1070.10:FF:000096">
    <property type="entry name" value="Odorant receptor 131-2"/>
    <property type="match status" value="1"/>
</dbReference>
<feature type="transmembrane region" description="Helical" evidence="5">
    <location>
        <begin position="269"/>
        <end position="294"/>
    </location>
</feature>
<sequence length="382" mass="42533">MREQPSLAAVSSGGNTAVRSLVVKCFKAVHCGSSGGPTLTPDLLQDSWYCNCVFSASQTAGHFFSLQIKLYIRIQMDSGSNSSSVSSYNVFTVGLLATVTSSFCCLFFVINITILFTLRSKETFSQCPRYVLLFNLVLADTVLMAQGQTLYLLANLRIYISYLLCISLSLVSYMTNNISPYTLILMSLERWIAVSFPFRHPTIVSLRNTYLLVLFVWAVSCSIVLIRVLFVLELPFHKLVNLQMTQFCSVFIIQISPKNIVYDRIYTSVLFTSSAVIILSSFVAVMVVACLTSGNKEQAKKTRTTLLIHLFQLSLNLLSVMSPQLFVAVNKCCAGTHLFVVTYVLVVLLPRCLSALAYGLRDPALRPLLMTHLCCRLQVFSK</sequence>
<dbReference type="GO" id="GO:0005549">
    <property type="term" value="F:odorant binding"/>
    <property type="evidence" value="ECO:0007669"/>
    <property type="project" value="TreeGrafter"/>
</dbReference>
<dbReference type="GO" id="GO:0004984">
    <property type="term" value="F:olfactory receptor activity"/>
    <property type="evidence" value="ECO:0007669"/>
    <property type="project" value="TreeGrafter"/>
</dbReference>
<comment type="subcellular location">
    <subcellularLocation>
        <location evidence="1">Membrane</location>
    </subcellularLocation>
</comment>
<dbReference type="AlphaFoldDB" id="A0AAW0PDM0"/>
<reference evidence="8" key="1">
    <citation type="submission" date="2024-04" db="EMBL/GenBank/DDBJ databases">
        <title>Salinicola lusitanus LLJ914,a marine bacterium isolated from the Okinawa Trough.</title>
        <authorList>
            <person name="Li J."/>
        </authorList>
    </citation>
    <scope>NUCLEOTIDE SEQUENCE [LARGE SCALE GENOMIC DNA]</scope>
</reference>
<dbReference type="CDD" id="cd00637">
    <property type="entry name" value="7tm_classA_rhodopsin-like"/>
    <property type="match status" value="1"/>
</dbReference>
<name>A0AAW0PDM0_9GOBI</name>
<feature type="transmembrane region" description="Helical" evidence="5">
    <location>
        <begin position="156"/>
        <end position="174"/>
    </location>
</feature>
<evidence type="ECO:0000256" key="3">
    <source>
        <dbReference type="ARBA" id="ARBA00022989"/>
    </source>
</evidence>
<dbReference type="EMBL" id="JBBPFD010000005">
    <property type="protein sequence ID" value="KAK7925331.1"/>
    <property type="molecule type" value="Genomic_DNA"/>
</dbReference>
<evidence type="ECO:0000256" key="4">
    <source>
        <dbReference type="ARBA" id="ARBA00023136"/>
    </source>
</evidence>
<protein>
    <recommendedName>
        <fullName evidence="6">G-protein coupled receptors family 1 profile domain-containing protein</fullName>
    </recommendedName>
</protein>
<dbReference type="GO" id="GO:0016020">
    <property type="term" value="C:membrane"/>
    <property type="evidence" value="ECO:0007669"/>
    <property type="project" value="UniProtKB-SubCell"/>
</dbReference>
<feature type="transmembrane region" description="Helical" evidence="5">
    <location>
        <begin position="306"/>
        <end position="326"/>
    </location>
</feature>
<feature type="domain" description="G-protein coupled receptors family 1 profile" evidence="6">
    <location>
        <begin position="110"/>
        <end position="358"/>
    </location>
</feature>
<dbReference type="PANTHER" id="PTHR26451:SF866">
    <property type="entry name" value="ODORANT RECEPTOR-RELATED"/>
    <property type="match status" value="1"/>
</dbReference>
<dbReference type="Gene3D" id="1.20.1070.10">
    <property type="entry name" value="Rhodopsin 7-helix transmembrane proteins"/>
    <property type="match status" value="1"/>
</dbReference>
<evidence type="ECO:0000256" key="5">
    <source>
        <dbReference type="SAM" id="Phobius"/>
    </source>
</evidence>
<keyword evidence="4 5" id="KW-0472">Membrane</keyword>
<dbReference type="Proteomes" id="UP001460270">
    <property type="component" value="Unassembled WGS sequence"/>
</dbReference>
<dbReference type="SUPFAM" id="SSF81321">
    <property type="entry name" value="Family A G protein-coupled receptor-like"/>
    <property type="match status" value="1"/>
</dbReference>
<evidence type="ECO:0000313" key="8">
    <source>
        <dbReference type="Proteomes" id="UP001460270"/>
    </source>
</evidence>
<feature type="transmembrane region" description="Helical" evidence="5">
    <location>
        <begin position="210"/>
        <end position="232"/>
    </location>
</feature>
<organism evidence="7 8">
    <name type="scientific">Mugilogobius chulae</name>
    <name type="common">yellowstripe goby</name>
    <dbReference type="NCBI Taxonomy" id="88201"/>
    <lineage>
        <taxon>Eukaryota</taxon>
        <taxon>Metazoa</taxon>
        <taxon>Chordata</taxon>
        <taxon>Craniata</taxon>
        <taxon>Vertebrata</taxon>
        <taxon>Euteleostomi</taxon>
        <taxon>Actinopterygii</taxon>
        <taxon>Neopterygii</taxon>
        <taxon>Teleostei</taxon>
        <taxon>Neoteleostei</taxon>
        <taxon>Acanthomorphata</taxon>
        <taxon>Gobiaria</taxon>
        <taxon>Gobiiformes</taxon>
        <taxon>Gobioidei</taxon>
        <taxon>Gobiidae</taxon>
        <taxon>Gobionellinae</taxon>
        <taxon>Mugilogobius</taxon>
    </lineage>
</organism>
<dbReference type="InterPro" id="IPR052921">
    <property type="entry name" value="GPCR1_Superfamily_Member"/>
</dbReference>
<feature type="transmembrane region" description="Helical" evidence="5">
    <location>
        <begin position="338"/>
        <end position="360"/>
    </location>
</feature>
<dbReference type="PANTHER" id="PTHR26451">
    <property type="entry name" value="G_PROTEIN_RECEP_F1_2 DOMAIN-CONTAINING PROTEIN"/>
    <property type="match status" value="1"/>
</dbReference>
<comment type="caution">
    <text evidence="7">The sequence shown here is derived from an EMBL/GenBank/DDBJ whole genome shotgun (WGS) entry which is preliminary data.</text>
</comment>
<evidence type="ECO:0000259" key="6">
    <source>
        <dbReference type="PROSITE" id="PS50262"/>
    </source>
</evidence>
<gene>
    <name evidence="7" type="ORF">WMY93_007641</name>
</gene>
<dbReference type="InterPro" id="IPR017452">
    <property type="entry name" value="GPCR_Rhodpsn_7TM"/>
</dbReference>
<keyword evidence="8" id="KW-1185">Reference proteome</keyword>
<dbReference type="GO" id="GO:0004930">
    <property type="term" value="F:G protein-coupled receptor activity"/>
    <property type="evidence" value="ECO:0007669"/>
    <property type="project" value="InterPro"/>
</dbReference>
<feature type="transmembrane region" description="Helical" evidence="5">
    <location>
        <begin position="130"/>
        <end position="150"/>
    </location>
</feature>